<keyword evidence="2" id="KW-1185">Reference proteome</keyword>
<organism evidence="1 2">
    <name type="scientific">Sistotremastrum niveocremeum HHB9708</name>
    <dbReference type="NCBI Taxonomy" id="1314777"/>
    <lineage>
        <taxon>Eukaryota</taxon>
        <taxon>Fungi</taxon>
        <taxon>Dikarya</taxon>
        <taxon>Basidiomycota</taxon>
        <taxon>Agaricomycotina</taxon>
        <taxon>Agaricomycetes</taxon>
        <taxon>Sistotremastrales</taxon>
        <taxon>Sistotremastraceae</taxon>
        <taxon>Sertulicium</taxon>
        <taxon>Sertulicium niveocremeum</taxon>
    </lineage>
</organism>
<name>A0A164SPK1_9AGAM</name>
<protein>
    <recommendedName>
        <fullName evidence="3">F-box domain-containing protein</fullName>
    </recommendedName>
</protein>
<dbReference type="AlphaFoldDB" id="A0A164SPK1"/>
<evidence type="ECO:0000313" key="1">
    <source>
        <dbReference type="EMBL" id="KZS91682.1"/>
    </source>
</evidence>
<dbReference type="InterPro" id="IPR032675">
    <property type="entry name" value="LRR_dom_sf"/>
</dbReference>
<sequence>METLPSEIFHMIIFDNLLEPTGENHPIFPTYLKRDFLNLRLVDRMWNALIVNDSRYWSRIDITTPGSLQWARVLLSRAAQATLSLSLRPSRIKAKGLEDYLYKWNCHLEAVDFILPLLPRCHQLSISLPPEYLSHALDTLGSGVSAPVLHTLIVANTKYQDPAEAYEVSCLRPFRAVSQPLFNSHLPSLRDVTLRDIGHVWSDALPFPIPLHRAKNLWLSFSPDRWGSPTSLSVAQLSSIIQHSLSLLSLAIYGVQELDVTRLCQSAHLQTVIISGPTRLNFLNFDLPQHTITTLSLEGVAVTGLHPGAVVRGLACLPALQKLTLNIDDLTFDEEQVSAPPVGLTLPNLKELRISKQRSFHLFVLGSLSFPRLTHLTLDNSDFSDWTPNPNWPLIESMNPITSLSALHINYNGCDTPRLSLLVSKMPNLYTLGCAVDALKLGIQWPLQEESPFGQGIMCRHLKEIVLPRNVKRSDGLEALILCRKEWASKGICAELVCTTPSHPKLS</sequence>
<proteinExistence type="predicted"/>
<gene>
    <name evidence="1" type="ORF">SISNIDRAFT_487337</name>
</gene>
<dbReference type="Proteomes" id="UP000076722">
    <property type="component" value="Unassembled WGS sequence"/>
</dbReference>
<reference evidence="1 2" key="1">
    <citation type="journal article" date="2016" name="Mol. Biol. Evol.">
        <title>Comparative Genomics of Early-Diverging Mushroom-Forming Fungi Provides Insights into the Origins of Lignocellulose Decay Capabilities.</title>
        <authorList>
            <person name="Nagy L.G."/>
            <person name="Riley R."/>
            <person name="Tritt A."/>
            <person name="Adam C."/>
            <person name="Daum C."/>
            <person name="Floudas D."/>
            <person name="Sun H."/>
            <person name="Yadav J.S."/>
            <person name="Pangilinan J."/>
            <person name="Larsson K.H."/>
            <person name="Matsuura K."/>
            <person name="Barry K."/>
            <person name="Labutti K."/>
            <person name="Kuo R."/>
            <person name="Ohm R.A."/>
            <person name="Bhattacharya S.S."/>
            <person name="Shirouzu T."/>
            <person name="Yoshinaga Y."/>
            <person name="Martin F.M."/>
            <person name="Grigoriev I.V."/>
            <person name="Hibbett D.S."/>
        </authorList>
    </citation>
    <scope>NUCLEOTIDE SEQUENCE [LARGE SCALE GENOMIC DNA]</scope>
    <source>
        <strain evidence="1 2">HHB9708</strain>
    </source>
</reference>
<evidence type="ECO:0008006" key="3">
    <source>
        <dbReference type="Google" id="ProtNLM"/>
    </source>
</evidence>
<accession>A0A164SPK1</accession>
<dbReference type="Gene3D" id="3.80.10.10">
    <property type="entry name" value="Ribonuclease Inhibitor"/>
    <property type="match status" value="1"/>
</dbReference>
<evidence type="ECO:0000313" key="2">
    <source>
        <dbReference type="Proteomes" id="UP000076722"/>
    </source>
</evidence>
<dbReference type="EMBL" id="KV419414">
    <property type="protein sequence ID" value="KZS91682.1"/>
    <property type="molecule type" value="Genomic_DNA"/>
</dbReference>
<dbReference type="SUPFAM" id="SSF52047">
    <property type="entry name" value="RNI-like"/>
    <property type="match status" value="1"/>
</dbReference>